<dbReference type="AlphaFoldDB" id="A0A0D0BI03"/>
<evidence type="ECO:0000256" key="1">
    <source>
        <dbReference type="SAM" id="MobiDB-lite"/>
    </source>
</evidence>
<name>A0A0D0BI03_9AGAR</name>
<accession>A0A0D0BI03</accession>
<feature type="region of interest" description="Disordered" evidence="1">
    <location>
        <begin position="82"/>
        <end position="103"/>
    </location>
</feature>
<feature type="compositionally biased region" description="Polar residues" evidence="1">
    <location>
        <begin position="86"/>
        <end position="103"/>
    </location>
</feature>
<dbReference type="Proteomes" id="UP000053593">
    <property type="component" value="Unassembled WGS sequence"/>
</dbReference>
<dbReference type="HOGENOM" id="CLU_2264071_0_0_1"/>
<evidence type="ECO:0000313" key="2">
    <source>
        <dbReference type="EMBL" id="KIK54406.1"/>
    </source>
</evidence>
<reference evidence="2 3" key="1">
    <citation type="submission" date="2014-04" db="EMBL/GenBank/DDBJ databases">
        <title>Evolutionary Origins and Diversification of the Mycorrhizal Mutualists.</title>
        <authorList>
            <consortium name="DOE Joint Genome Institute"/>
            <consortium name="Mycorrhizal Genomics Consortium"/>
            <person name="Kohler A."/>
            <person name="Kuo A."/>
            <person name="Nagy L.G."/>
            <person name="Floudas D."/>
            <person name="Copeland A."/>
            <person name="Barry K.W."/>
            <person name="Cichocki N."/>
            <person name="Veneault-Fourrey C."/>
            <person name="LaButti K."/>
            <person name="Lindquist E.A."/>
            <person name="Lipzen A."/>
            <person name="Lundell T."/>
            <person name="Morin E."/>
            <person name="Murat C."/>
            <person name="Riley R."/>
            <person name="Ohm R."/>
            <person name="Sun H."/>
            <person name="Tunlid A."/>
            <person name="Henrissat B."/>
            <person name="Grigoriev I.V."/>
            <person name="Hibbett D.S."/>
            <person name="Martin F."/>
        </authorList>
    </citation>
    <scope>NUCLEOTIDE SEQUENCE [LARGE SCALE GENOMIC DNA]</scope>
    <source>
        <strain evidence="2 3">FD-317 M1</strain>
    </source>
</reference>
<organism evidence="2 3">
    <name type="scientific">Collybiopsis luxurians FD-317 M1</name>
    <dbReference type="NCBI Taxonomy" id="944289"/>
    <lineage>
        <taxon>Eukaryota</taxon>
        <taxon>Fungi</taxon>
        <taxon>Dikarya</taxon>
        <taxon>Basidiomycota</taxon>
        <taxon>Agaricomycotina</taxon>
        <taxon>Agaricomycetes</taxon>
        <taxon>Agaricomycetidae</taxon>
        <taxon>Agaricales</taxon>
        <taxon>Marasmiineae</taxon>
        <taxon>Omphalotaceae</taxon>
        <taxon>Collybiopsis</taxon>
        <taxon>Collybiopsis luxurians</taxon>
    </lineage>
</organism>
<keyword evidence="3" id="KW-1185">Reference proteome</keyword>
<gene>
    <name evidence="2" type="ORF">GYMLUDRAFT_904454</name>
</gene>
<evidence type="ECO:0000313" key="3">
    <source>
        <dbReference type="Proteomes" id="UP000053593"/>
    </source>
</evidence>
<proteinExistence type="predicted"/>
<sequence length="103" mass="11483">MPPCLTVAFQPLLIRSRAAFFTSFPSRVVIIVLDDHVDQRFGDWLATHGSVFVSLTRLNPLSSLKTPNPYFLGLQNPSSAEFFDEGSQSRNSKNSKSCCPTYL</sequence>
<dbReference type="EMBL" id="KN834816">
    <property type="protein sequence ID" value="KIK54406.1"/>
    <property type="molecule type" value="Genomic_DNA"/>
</dbReference>
<protein>
    <submittedName>
        <fullName evidence="2">Uncharacterized protein</fullName>
    </submittedName>
</protein>